<feature type="compositionally biased region" description="Polar residues" evidence="15">
    <location>
        <begin position="132"/>
        <end position="145"/>
    </location>
</feature>
<comment type="catalytic activity">
    <reaction evidence="13">
        <text>N(6),N(6)-dimethyl-L-lysyl(4)-[histone H3] + S-adenosyl-L-methionine = N(6),N(6),N(6)-trimethyl-L-lysyl(4)-[histone H3] + S-adenosyl-L-homocysteine + H(+)</text>
        <dbReference type="Rhea" id="RHEA:60272"/>
        <dbReference type="Rhea" id="RHEA-COMP:15537"/>
        <dbReference type="Rhea" id="RHEA-COMP:15540"/>
        <dbReference type="ChEBI" id="CHEBI:15378"/>
        <dbReference type="ChEBI" id="CHEBI:57856"/>
        <dbReference type="ChEBI" id="CHEBI:59789"/>
        <dbReference type="ChEBI" id="CHEBI:61961"/>
        <dbReference type="ChEBI" id="CHEBI:61976"/>
    </reaction>
</comment>
<dbReference type="GO" id="GO:0140999">
    <property type="term" value="F:histone H3K4 trimethyltransferase activity"/>
    <property type="evidence" value="ECO:0007669"/>
    <property type="project" value="UniProtKB-EC"/>
</dbReference>
<evidence type="ECO:0000313" key="20">
    <source>
        <dbReference type="Proteomes" id="UP000054886"/>
    </source>
</evidence>
<evidence type="ECO:0000256" key="15">
    <source>
        <dbReference type="SAM" id="MobiDB-lite"/>
    </source>
</evidence>
<keyword evidence="7 14" id="KW-0808">Transferase</keyword>
<keyword evidence="10 14" id="KW-0539">Nucleus</keyword>
<feature type="compositionally biased region" description="Polar residues" evidence="15">
    <location>
        <begin position="60"/>
        <end position="79"/>
    </location>
</feature>
<keyword evidence="6 14" id="KW-0489">Methyltransferase</keyword>
<dbReference type="InterPro" id="IPR003616">
    <property type="entry name" value="Post-SET_dom"/>
</dbReference>
<comment type="function">
    <text evidence="14">Catalytic component of the COMPASS (Set1C) complex that specifically mono-, di- and trimethylates histone H3 to form H3K4me1/2/3. COMPASS recognizes ubiquitinated H2B on one face of the nucleosome which stimulates the methylation of H3 on the opposing face.</text>
</comment>
<evidence type="ECO:0000256" key="11">
    <source>
        <dbReference type="ARBA" id="ARBA00047571"/>
    </source>
</evidence>
<dbReference type="PROSITE" id="PS50280">
    <property type="entry name" value="SET"/>
    <property type="match status" value="1"/>
</dbReference>
<dbReference type="GO" id="GO:0048188">
    <property type="term" value="C:Set1C/COMPASS complex"/>
    <property type="evidence" value="ECO:0007669"/>
    <property type="project" value="EnsemblFungi"/>
</dbReference>
<evidence type="ECO:0000256" key="7">
    <source>
        <dbReference type="ARBA" id="ARBA00022679"/>
    </source>
</evidence>
<feature type="region of interest" description="Disordered" evidence="15">
    <location>
        <begin position="891"/>
        <end position="937"/>
    </location>
</feature>
<dbReference type="GO" id="GO:0003723">
    <property type="term" value="F:RNA binding"/>
    <property type="evidence" value="ECO:0007669"/>
    <property type="project" value="EnsemblFungi"/>
</dbReference>
<dbReference type="VEuPathDB" id="FungiDB:B1J91_L12980g"/>
<dbReference type="VEuPathDB" id="FungiDB:GWK60_L16907"/>
<dbReference type="InterPro" id="IPR001214">
    <property type="entry name" value="SET_dom"/>
</dbReference>
<dbReference type="Pfam" id="PF00856">
    <property type="entry name" value="SET"/>
    <property type="match status" value="1"/>
</dbReference>
<dbReference type="GO" id="GO:0007130">
    <property type="term" value="P:synaptonemal complex assembly"/>
    <property type="evidence" value="ECO:0007669"/>
    <property type="project" value="EnsemblFungi"/>
</dbReference>
<dbReference type="GO" id="GO:0000122">
    <property type="term" value="P:negative regulation of transcription by RNA polymerase II"/>
    <property type="evidence" value="ECO:0007669"/>
    <property type="project" value="EnsemblFungi"/>
</dbReference>
<dbReference type="InterPro" id="IPR048669">
    <property type="entry name" value="SET1_RBD"/>
</dbReference>
<feature type="region of interest" description="Disordered" evidence="15">
    <location>
        <begin position="1"/>
        <end position="150"/>
    </location>
</feature>
<dbReference type="EMBL" id="LLZZ01000146">
    <property type="protein sequence ID" value="KTA99254.1"/>
    <property type="molecule type" value="Genomic_DNA"/>
</dbReference>
<feature type="domain" description="Post-SET" evidence="17">
    <location>
        <begin position="1095"/>
        <end position="1111"/>
    </location>
</feature>
<evidence type="ECO:0000313" key="19">
    <source>
        <dbReference type="EMBL" id="KTB02828.1"/>
    </source>
</evidence>
<feature type="region of interest" description="Disordered" evidence="15">
    <location>
        <begin position="648"/>
        <end position="714"/>
    </location>
</feature>
<dbReference type="EMBL" id="LLZZ01000122">
    <property type="protein sequence ID" value="KTB02828.1"/>
    <property type="molecule type" value="Genomic_DNA"/>
</dbReference>
<dbReference type="SMART" id="SM00508">
    <property type="entry name" value="PostSET"/>
    <property type="match status" value="1"/>
</dbReference>
<dbReference type="EC" id="2.1.1.354" evidence="3 14"/>
<dbReference type="InterPro" id="IPR017111">
    <property type="entry name" value="Set1_fungi"/>
</dbReference>
<dbReference type="InterPro" id="IPR024657">
    <property type="entry name" value="COMPASS_Set1_N-SET"/>
</dbReference>
<proteinExistence type="predicted"/>
<dbReference type="GO" id="GO:1903341">
    <property type="term" value="P:regulation of meiotic DNA double-strand break formation"/>
    <property type="evidence" value="ECO:0007669"/>
    <property type="project" value="EnsemblFungi"/>
</dbReference>
<dbReference type="InterPro" id="IPR012677">
    <property type="entry name" value="Nucleotide-bd_a/b_plait_sf"/>
</dbReference>
<dbReference type="GO" id="GO:0032259">
    <property type="term" value="P:methylation"/>
    <property type="evidence" value="ECO:0007669"/>
    <property type="project" value="UniProtKB-KW"/>
</dbReference>
<keyword evidence="9 14" id="KW-0156">Chromatin regulator</keyword>
<feature type="region of interest" description="Disordered" evidence="15">
    <location>
        <begin position="234"/>
        <end position="272"/>
    </location>
</feature>
<dbReference type="PROSITE" id="PS50868">
    <property type="entry name" value="POST_SET"/>
    <property type="match status" value="1"/>
</dbReference>
<dbReference type="SMART" id="SM00317">
    <property type="entry name" value="SET"/>
    <property type="match status" value="1"/>
</dbReference>
<feature type="domain" description="SET" evidence="16">
    <location>
        <begin position="969"/>
        <end position="1086"/>
    </location>
</feature>
<dbReference type="PIRSF" id="PIRSF037104">
    <property type="entry name" value="Histone_H3-K4_mtfrase_Set1_fun"/>
    <property type="match status" value="1"/>
</dbReference>
<evidence type="ECO:0000256" key="14">
    <source>
        <dbReference type="PIRNR" id="PIRNR037104"/>
    </source>
</evidence>
<evidence type="ECO:0000256" key="4">
    <source>
        <dbReference type="ARBA" id="ARBA00015839"/>
    </source>
</evidence>
<evidence type="ECO:0000256" key="8">
    <source>
        <dbReference type="ARBA" id="ARBA00022691"/>
    </source>
</evidence>
<dbReference type="GO" id="GO:0000781">
    <property type="term" value="C:chromosome, telomeric region"/>
    <property type="evidence" value="ECO:0007669"/>
    <property type="project" value="EnsemblFungi"/>
</dbReference>
<dbReference type="Pfam" id="PF11767">
    <property type="entry name" value="SET_assoc"/>
    <property type="match status" value="1"/>
</dbReference>
<dbReference type="OMA" id="ERLPCLC"/>
<evidence type="ECO:0000256" key="12">
    <source>
        <dbReference type="ARBA" id="ARBA00047583"/>
    </source>
</evidence>
<comment type="subunit">
    <text evidence="14">Component of the COMPASS (Set1C) complex.</text>
</comment>
<comment type="subcellular location">
    <subcellularLocation>
        <location evidence="2">Chromosome</location>
    </subcellularLocation>
    <subcellularLocation>
        <location evidence="1 14">Nucleus</location>
    </subcellularLocation>
</comment>
<dbReference type="CDD" id="cd12302">
    <property type="entry name" value="RRM_scSet1p_like"/>
    <property type="match status" value="1"/>
</dbReference>
<dbReference type="SMART" id="SM01291">
    <property type="entry name" value="N-SET"/>
    <property type="match status" value="1"/>
</dbReference>
<dbReference type="GO" id="GO:0030466">
    <property type="term" value="P:silent mating-type cassette heterochromatin formation"/>
    <property type="evidence" value="ECO:0007669"/>
    <property type="project" value="EnsemblFungi"/>
</dbReference>
<dbReference type="FunFam" id="2.170.270.10:FF:000056">
    <property type="entry name" value="Histone-lysine N-methyltransferase, H3 lysine-4 specific"/>
    <property type="match status" value="1"/>
</dbReference>
<evidence type="ECO:0000313" key="18">
    <source>
        <dbReference type="EMBL" id="KTA99254.1"/>
    </source>
</evidence>
<dbReference type="InterPro" id="IPR024636">
    <property type="entry name" value="SET_assoc"/>
</dbReference>
<dbReference type="VEuPathDB" id="FungiDB:CAGL0L12980g"/>
<dbReference type="Proteomes" id="UP000054886">
    <property type="component" value="Unassembled WGS sequence"/>
</dbReference>
<evidence type="ECO:0000256" key="1">
    <source>
        <dbReference type="ARBA" id="ARBA00004123"/>
    </source>
</evidence>
<accession>A0A0W0CTB4</accession>
<dbReference type="GO" id="GO:0031509">
    <property type="term" value="P:subtelomeric heterochromatin formation"/>
    <property type="evidence" value="ECO:0007669"/>
    <property type="project" value="EnsemblFungi"/>
</dbReference>
<dbReference type="GO" id="GO:0045944">
    <property type="term" value="P:positive regulation of transcription by RNA polymerase II"/>
    <property type="evidence" value="ECO:0007669"/>
    <property type="project" value="EnsemblFungi"/>
</dbReference>
<sequence length="1111" mass="127906">MSQYRRYFDESDPNQSRYSSRNGNGSYYQSRGSQRYNYEGQPDESGYRKDYQKSLGAGNGQYNNRQYSRNDNGSSNNVPQGRYTPTEYSSRRSFHHNDAEIKLPSAPSRVQYSYKARNSETKDPNAYRPNHTDQSYIRGRNSNGKSYGPVNIPTGPQQSRIVSNRNHNQHNVSLRPKATVKYKNIEQLTCKYHYFDPVEKVLTHRTEMKKWTEVNKDMPEVGFVVQQETINGQVKSVIKSRKPDEKSTDPRKTTIPNTGNSSTKKKQRTARKCRKELTLVPRISYDKFSLGPPPSTEVVVFAENFSNTQMANIPDISIKNYFRKFGELAHFASYSDPKTALPLHLYLVKYTHPSGKINDSAKAAYQAVKSCQEQKCCILGCNFNVLLNKNNELENIMNKRITVLSKETEKVKLQMEQEKKSALKKSAELNKEEKGILKPLKTIPGDLRPIVNNRPALYISRRFISVMGLRLIDFKSKLKAYKCSRFLEHATGFYIIFNNLEHAKLCMDAESGKLTMASRRKRTTVPINFILIEPFTSRFSKKYKDVPSDSKEKVEIVRYNNKEELIDAASKYIIEDLAKTLHTEIRKTMIGPAVFDTLQPSNFPQLVQKRKEQEELKKADMEKKKAEQAKSKDFNIFNLYASYTNKPKRRQKRYLSDEEAEEELPQKKIKPLAHLLDEVREDSPTSGLESTDDPTEGDNMSTSSSSEDEDDIMDDFQNEDKKDDMFSTPETNEEMDYHHKIDYRTENLIDKEIDDASQVNERYLPSATQFPVTVYPENTYDSEYIDTVSLFDLQDAIKDEEDMEFLKECLPAGEDLEFDDDNGLLEYRIWKIKQMADISQSSTNNELRLNNQTLDKTLFEKNIPFIASEFKHIPEKLKSSYLPHKRRVHEPLNTVSHHNESKEQSPDIAIKEKSVNKADTGEGSLAEISSSRDNRASNRRFQQNIEAQKAATGTESELLSLNQLNKRKKPVTFARSAIHNWGLYALEPINAKEMVIEYVGERIRQPVAEMRERRYIKNGIGSSYLFRIDEHTVIDATKKGGIARFINHCCEPSCTAKIIKVGGKRRIVIYALRDIAANEELTYDYKFERETDAEERLPCLCGAPSCKGFLN</sequence>
<dbReference type="GO" id="GO:0042138">
    <property type="term" value="P:meiotic DNA double-strand break formation"/>
    <property type="evidence" value="ECO:0007669"/>
    <property type="project" value="EnsemblFungi"/>
</dbReference>
<evidence type="ECO:0000256" key="9">
    <source>
        <dbReference type="ARBA" id="ARBA00022853"/>
    </source>
</evidence>
<dbReference type="GO" id="GO:0055092">
    <property type="term" value="P:sterol homeostasis"/>
    <property type="evidence" value="ECO:0007669"/>
    <property type="project" value="EnsemblFungi"/>
</dbReference>
<dbReference type="InterPro" id="IPR044570">
    <property type="entry name" value="Set1-like"/>
</dbReference>
<dbReference type="VEuPathDB" id="FungiDB:GVI51_L12925"/>
<feature type="compositionally biased region" description="Basic and acidic residues" evidence="15">
    <location>
        <begin position="897"/>
        <end position="920"/>
    </location>
</feature>
<dbReference type="InterPro" id="IPR046341">
    <property type="entry name" value="SET_dom_sf"/>
</dbReference>
<evidence type="ECO:0000259" key="16">
    <source>
        <dbReference type="PROSITE" id="PS50280"/>
    </source>
</evidence>
<dbReference type="AlphaFoldDB" id="A0A0W0CTB4"/>
<dbReference type="GO" id="GO:1902275">
    <property type="term" value="P:regulation of chromatin organization"/>
    <property type="evidence" value="ECO:0007669"/>
    <property type="project" value="EnsemblFungi"/>
</dbReference>
<dbReference type="GO" id="GO:0033554">
    <property type="term" value="P:cellular response to stress"/>
    <property type="evidence" value="ECO:0007669"/>
    <property type="project" value="EnsemblFungi"/>
</dbReference>
<evidence type="ECO:0000256" key="13">
    <source>
        <dbReference type="ARBA" id="ARBA00049129"/>
    </source>
</evidence>
<evidence type="ECO:0000259" key="17">
    <source>
        <dbReference type="PROSITE" id="PS50868"/>
    </source>
</evidence>
<evidence type="ECO:0000256" key="5">
    <source>
        <dbReference type="ARBA" id="ARBA00022454"/>
    </source>
</evidence>
<feature type="compositionally biased region" description="Basic and acidic residues" evidence="15">
    <location>
        <begin position="241"/>
        <end position="252"/>
    </location>
</feature>
<name>A0A0W0CTB4_CANGB</name>
<dbReference type="PANTHER" id="PTHR45814">
    <property type="entry name" value="HISTONE-LYSINE N-METHYLTRANSFERASE SETD1"/>
    <property type="match status" value="1"/>
</dbReference>
<protein>
    <recommendedName>
        <fullName evidence="4 14">Histone-lysine N-methyltransferase, H3 lysine-4 specific</fullName>
        <ecNumber evidence="3 14">2.1.1.354</ecNumber>
    </recommendedName>
</protein>
<feature type="compositionally biased region" description="Basic residues" evidence="15">
    <location>
        <begin position="263"/>
        <end position="272"/>
    </location>
</feature>
<dbReference type="Pfam" id="PF11764">
    <property type="entry name" value="N-SET"/>
    <property type="match status" value="1"/>
</dbReference>
<dbReference type="Gene3D" id="3.30.70.330">
    <property type="match status" value="1"/>
</dbReference>
<evidence type="ECO:0000256" key="2">
    <source>
        <dbReference type="ARBA" id="ARBA00004286"/>
    </source>
</evidence>
<evidence type="ECO:0000256" key="3">
    <source>
        <dbReference type="ARBA" id="ARBA00012182"/>
    </source>
</evidence>
<dbReference type="PANTHER" id="PTHR45814:SF2">
    <property type="entry name" value="HISTONE-LYSINE N-METHYLTRANSFERASE SETD1"/>
    <property type="match status" value="1"/>
</dbReference>
<comment type="catalytic activity">
    <reaction evidence="12">
        <text>N(6)-methyl-L-lysyl(4)-[histone H3] + S-adenosyl-L-methionine = N(6),N(6)-dimethyl-L-lysyl(4)-[histone H3] + S-adenosyl-L-homocysteine + H(+)</text>
        <dbReference type="Rhea" id="RHEA:60268"/>
        <dbReference type="Rhea" id="RHEA-COMP:15540"/>
        <dbReference type="Rhea" id="RHEA-COMP:15543"/>
        <dbReference type="ChEBI" id="CHEBI:15378"/>
        <dbReference type="ChEBI" id="CHEBI:57856"/>
        <dbReference type="ChEBI" id="CHEBI:59789"/>
        <dbReference type="ChEBI" id="CHEBI:61929"/>
        <dbReference type="ChEBI" id="CHEBI:61976"/>
    </reaction>
</comment>
<comment type="caution">
    <text evidence="19">The sequence shown here is derived from an EMBL/GenBank/DDBJ whole genome shotgun (WGS) entry which is preliminary data.</text>
</comment>
<evidence type="ECO:0000256" key="6">
    <source>
        <dbReference type="ARBA" id="ARBA00022603"/>
    </source>
</evidence>
<dbReference type="GO" id="GO:0030437">
    <property type="term" value="P:ascospore formation"/>
    <property type="evidence" value="ECO:0007669"/>
    <property type="project" value="EnsemblFungi"/>
</dbReference>
<dbReference type="GO" id="GO:1905088">
    <property type="term" value="P:positive regulation of synaptonemal complex assembly"/>
    <property type="evidence" value="ECO:0007669"/>
    <property type="project" value="EnsemblFungi"/>
</dbReference>
<organism evidence="19 20">
    <name type="scientific">Candida glabrata</name>
    <name type="common">Yeast</name>
    <name type="synonym">Torulopsis glabrata</name>
    <dbReference type="NCBI Taxonomy" id="5478"/>
    <lineage>
        <taxon>Eukaryota</taxon>
        <taxon>Fungi</taxon>
        <taxon>Dikarya</taxon>
        <taxon>Ascomycota</taxon>
        <taxon>Saccharomycotina</taxon>
        <taxon>Saccharomycetes</taxon>
        <taxon>Saccharomycetales</taxon>
        <taxon>Saccharomycetaceae</taxon>
        <taxon>Nakaseomyces</taxon>
    </lineage>
</organism>
<feature type="compositionally biased region" description="Polar residues" evidence="15">
    <location>
        <begin position="13"/>
        <end position="36"/>
    </location>
</feature>
<dbReference type="PROSITE" id="PS51572">
    <property type="entry name" value="SAM_MT43_1"/>
    <property type="match status" value="1"/>
</dbReference>
<gene>
    <name evidence="19" type="ORF">AO440_004855</name>
    <name evidence="18" type="ORF">AO440_005035</name>
</gene>
<reference evidence="19 20" key="1">
    <citation type="submission" date="2015-10" db="EMBL/GenBank/DDBJ databases">
        <title>Draft genomes sequences of Candida glabrata isolates 1A, 1B, 2A, 2B, 3A and 3B.</title>
        <authorList>
            <person name="Haavelsrud O.E."/>
            <person name="Gaustad P."/>
        </authorList>
    </citation>
    <scope>NUCLEOTIDE SEQUENCE [LARGE SCALE GENOMIC DNA]</scope>
    <source>
        <strain evidence="19">910700640</strain>
    </source>
</reference>
<evidence type="ECO:0000256" key="10">
    <source>
        <dbReference type="ARBA" id="ARBA00023242"/>
    </source>
</evidence>
<dbReference type="GO" id="GO:0000723">
    <property type="term" value="P:telomere maintenance"/>
    <property type="evidence" value="ECO:0007669"/>
    <property type="project" value="EnsemblFungi"/>
</dbReference>
<keyword evidence="5 14" id="KW-0158">Chromosome</keyword>
<dbReference type="SMR" id="A0A0W0CTB4"/>
<comment type="catalytic activity">
    <reaction evidence="11 14">
        <text>L-lysyl(4)-[histone H3] + 3 S-adenosyl-L-methionine = N(6),N(6),N(6)-trimethyl-L-lysyl(4)-[histone H3] + 3 S-adenosyl-L-homocysteine + 3 H(+)</text>
        <dbReference type="Rhea" id="RHEA:60260"/>
        <dbReference type="Rhea" id="RHEA-COMP:15537"/>
        <dbReference type="Rhea" id="RHEA-COMP:15547"/>
        <dbReference type="ChEBI" id="CHEBI:15378"/>
        <dbReference type="ChEBI" id="CHEBI:29969"/>
        <dbReference type="ChEBI" id="CHEBI:57856"/>
        <dbReference type="ChEBI" id="CHEBI:59789"/>
        <dbReference type="ChEBI" id="CHEBI:61961"/>
        <dbReference type="EC" id="2.1.1.354"/>
    </reaction>
</comment>
<keyword evidence="8 14" id="KW-0949">S-adenosyl-L-methionine</keyword>
<dbReference type="Pfam" id="PF21569">
    <property type="entry name" value="SET1_RBD"/>
    <property type="match status" value="1"/>
</dbReference>
<dbReference type="GO" id="GO:0000183">
    <property type="term" value="P:rDNA heterochromatin formation"/>
    <property type="evidence" value="ECO:0007669"/>
    <property type="project" value="EnsemblFungi"/>
</dbReference>
<dbReference type="Gene3D" id="2.170.270.10">
    <property type="entry name" value="SET domain"/>
    <property type="match status" value="1"/>
</dbReference>
<dbReference type="SUPFAM" id="SSF82199">
    <property type="entry name" value="SET domain"/>
    <property type="match status" value="1"/>
</dbReference>